<keyword evidence="3" id="KW-0819">tRNA processing</keyword>
<dbReference type="CDD" id="cd05398">
    <property type="entry name" value="NT_ClassII-CCAase"/>
    <property type="match status" value="1"/>
</dbReference>
<evidence type="ECO:0000256" key="7">
    <source>
        <dbReference type="ARBA" id="ARBA00022842"/>
    </source>
</evidence>
<evidence type="ECO:0000313" key="15">
    <source>
        <dbReference type="Proteomes" id="UP001298681"/>
    </source>
</evidence>
<dbReference type="Gene3D" id="1.10.246.80">
    <property type="match status" value="1"/>
</dbReference>
<dbReference type="Pfam" id="PF01743">
    <property type="entry name" value="PolyA_pol"/>
    <property type="match status" value="1"/>
</dbReference>
<dbReference type="PANTHER" id="PTHR46173">
    <property type="entry name" value="CCA TRNA NUCLEOTIDYLTRANSFERASE 1, MITOCHONDRIAL"/>
    <property type="match status" value="1"/>
</dbReference>
<comment type="caution">
    <text evidence="14">The sequence shown here is derived from an EMBL/GenBank/DDBJ whole genome shotgun (WGS) entry which is preliminary data.</text>
</comment>
<dbReference type="Pfam" id="PF13735">
    <property type="entry name" value="tRNA_NucTran2_2"/>
    <property type="match status" value="1"/>
</dbReference>
<evidence type="ECO:0000256" key="10">
    <source>
        <dbReference type="SAM" id="MobiDB-lite"/>
    </source>
</evidence>
<protein>
    <submittedName>
        <fullName evidence="14">HD domain-containing protein</fullName>
    </submittedName>
</protein>
<dbReference type="InterPro" id="IPR003607">
    <property type="entry name" value="HD/PDEase_dom"/>
</dbReference>
<evidence type="ECO:0000259" key="12">
    <source>
        <dbReference type="Pfam" id="PF12627"/>
    </source>
</evidence>
<dbReference type="InterPro" id="IPR032810">
    <property type="entry name" value="CCA-adding_enz_C"/>
</dbReference>
<dbReference type="EMBL" id="JAKNHQ010000004">
    <property type="protein sequence ID" value="MCG4610224.1"/>
    <property type="molecule type" value="Genomic_DNA"/>
</dbReference>
<feature type="domain" description="Poly A polymerase head" evidence="11">
    <location>
        <begin position="38"/>
        <end position="160"/>
    </location>
</feature>
<keyword evidence="2 9" id="KW-0808">Transferase</keyword>
<accession>A0ABS9MHD5</accession>
<evidence type="ECO:0000256" key="6">
    <source>
        <dbReference type="ARBA" id="ARBA00022741"/>
    </source>
</evidence>
<dbReference type="RefSeq" id="WP_237966551.1">
    <property type="nucleotide sequence ID" value="NZ_JAKNHQ010000004.1"/>
</dbReference>
<keyword evidence="7" id="KW-0460">Magnesium</keyword>
<evidence type="ECO:0000256" key="3">
    <source>
        <dbReference type="ARBA" id="ARBA00022694"/>
    </source>
</evidence>
<dbReference type="InterPro" id="IPR002646">
    <property type="entry name" value="PolA_pol_head_dom"/>
</dbReference>
<sequence>MPSSRRCASRKKNDSPPIHPPKQVLRLMELLQRQGYEAYAVGGCIRDSLLGLSPNDWDLTCSALPEETIRALPGYQVLATGLQHGTVTVVADGMPVEITTYRVDGTYSDGRHPDSVTFSRNLVDDLARRDFTVNAIAYHPSKGLVDPYNGLHDLHSRTLRCVGIPEQRFQEDALRILRGLRFASTLGFTIEKKTAYAMFQQKNLLHQISEERIQVEFGKLLCGKDAERILRKYQSVIAVFLPEITPMVGLEQHSPYHIYDVWEHTLHAISAIAPRLELRLAILFHDIGKPRCFSIDAKGIGHFYGHQNLGAEIAKNVLTRLRFSKETIRTVATLVKYHDVSITDEEVRVKRWLNRLGEPLFRMLLAVNRADTAAHSPAAALRMDMIDREAAVLDHILAEQSCFQLKDLAIHGKDLLQIGVPEGPEVGRLLQELLDSVLENRCENRLDSLLPLAKQLAFSRKETEG</sequence>
<evidence type="ECO:0000256" key="5">
    <source>
        <dbReference type="ARBA" id="ARBA00022723"/>
    </source>
</evidence>
<feature type="domain" description="CCA-adding enzyme C-terminal" evidence="13">
    <location>
        <begin position="311"/>
        <end position="450"/>
    </location>
</feature>
<reference evidence="14 15" key="1">
    <citation type="submission" date="2022-01" db="EMBL/GenBank/DDBJ databases">
        <title>Collection of gut derived symbiotic bacterial strains cultured from healthy donors.</title>
        <authorList>
            <person name="Lin H."/>
            <person name="Kohout C."/>
            <person name="Waligurski E."/>
            <person name="Pamer E.G."/>
        </authorList>
    </citation>
    <scope>NUCLEOTIDE SEQUENCE [LARGE SCALE GENOMIC DNA]</scope>
    <source>
        <strain evidence="14 15">DFI.7.58</strain>
    </source>
</reference>
<evidence type="ECO:0000259" key="13">
    <source>
        <dbReference type="Pfam" id="PF13735"/>
    </source>
</evidence>
<name>A0ABS9MHD5_9FIRM</name>
<keyword evidence="4" id="KW-0548">Nucleotidyltransferase</keyword>
<proteinExistence type="inferred from homology"/>
<keyword evidence="6" id="KW-0547">Nucleotide-binding</keyword>
<evidence type="ECO:0000256" key="4">
    <source>
        <dbReference type="ARBA" id="ARBA00022695"/>
    </source>
</evidence>
<dbReference type="InterPro" id="IPR050264">
    <property type="entry name" value="Bact_CCA-adding_enz_type3_sf"/>
</dbReference>
<evidence type="ECO:0000256" key="2">
    <source>
        <dbReference type="ARBA" id="ARBA00022679"/>
    </source>
</evidence>
<dbReference type="Gene3D" id="1.10.3090.10">
    <property type="entry name" value="cca-adding enzyme, domain 2"/>
    <property type="match status" value="1"/>
</dbReference>
<comment type="cofactor">
    <cofactor evidence="1">
        <name>Mg(2+)</name>
        <dbReference type="ChEBI" id="CHEBI:18420"/>
    </cofactor>
</comment>
<dbReference type="CDD" id="cd00077">
    <property type="entry name" value="HDc"/>
    <property type="match status" value="1"/>
</dbReference>
<evidence type="ECO:0000256" key="9">
    <source>
        <dbReference type="RuleBase" id="RU003953"/>
    </source>
</evidence>
<dbReference type="InterPro" id="IPR043519">
    <property type="entry name" value="NT_sf"/>
</dbReference>
<keyword evidence="5" id="KW-0479">Metal-binding</keyword>
<evidence type="ECO:0000259" key="11">
    <source>
        <dbReference type="Pfam" id="PF01743"/>
    </source>
</evidence>
<feature type="region of interest" description="Disordered" evidence="10">
    <location>
        <begin position="1"/>
        <end position="21"/>
    </location>
</feature>
<evidence type="ECO:0000256" key="1">
    <source>
        <dbReference type="ARBA" id="ARBA00001946"/>
    </source>
</evidence>
<keyword evidence="8 9" id="KW-0694">RNA-binding</keyword>
<dbReference type="SUPFAM" id="SSF81891">
    <property type="entry name" value="Poly A polymerase C-terminal region-like"/>
    <property type="match status" value="1"/>
</dbReference>
<evidence type="ECO:0000256" key="8">
    <source>
        <dbReference type="ARBA" id="ARBA00022884"/>
    </source>
</evidence>
<dbReference type="Proteomes" id="UP001298681">
    <property type="component" value="Unassembled WGS sequence"/>
</dbReference>
<dbReference type="Pfam" id="PF12627">
    <property type="entry name" value="PolyA_pol_RNAbd"/>
    <property type="match status" value="1"/>
</dbReference>
<dbReference type="InterPro" id="IPR032828">
    <property type="entry name" value="PolyA_RNA-bd"/>
</dbReference>
<keyword evidence="15" id="KW-1185">Reference proteome</keyword>
<evidence type="ECO:0000313" key="14">
    <source>
        <dbReference type="EMBL" id="MCG4610224.1"/>
    </source>
</evidence>
<dbReference type="PANTHER" id="PTHR46173:SF1">
    <property type="entry name" value="CCA TRNA NUCLEOTIDYLTRANSFERASE 1, MITOCHONDRIAL"/>
    <property type="match status" value="1"/>
</dbReference>
<gene>
    <name evidence="14" type="ORF">L0P57_04650</name>
</gene>
<dbReference type="SUPFAM" id="SSF81301">
    <property type="entry name" value="Nucleotidyltransferase"/>
    <property type="match status" value="1"/>
</dbReference>
<comment type="similarity">
    <text evidence="9">Belongs to the tRNA nucleotidyltransferase/poly(A) polymerase family.</text>
</comment>
<dbReference type="Gene3D" id="3.30.460.10">
    <property type="entry name" value="Beta Polymerase, domain 2"/>
    <property type="match status" value="1"/>
</dbReference>
<organism evidence="14 15">
    <name type="scientific">Anaeromassilibacillus senegalensis</name>
    <dbReference type="NCBI Taxonomy" id="1673717"/>
    <lineage>
        <taxon>Bacteria</taxon>
        <taxon>Bacillati</taxon>
        <taxon>Bacillota</taxon>
        <taxon>Clostridia</taxon>
        <taxon>Eubacteriales</taxon>
        <taxon>Acutalibacteraceae</taxon>
        <taxon>Anaeromassilibacillus</taxon>
    </lineage>
</organism>
<feature type="domain" description="tRNA nucleotidyltransferase/poly(A) polymerase RNA and SrmB- binding" evidence="12">
    <location>
        <begin position="187"/>
        <end position="233"/>
    </location>
</feature>